<dbReference type="Pfam" id="PF00583">
    <property type="entry name" value="Acetyltransf_1"/>
    <property type="match status" value="1"/>
</dbReference>
<gene>
    <name evidence="5" type="ORF">ERS852406_00913</name>
</gene>
<proteinExistence type="predicted"/>
<keyword evidence="3" id="KW-0012">Acyltransferase</keyword>
<dbReference type="AlphaFoldDB" id="A0A174AWW2"/>
<accession>A0A174AWW2</accession>
<evidence type="ECO:0000256" key="2">
    <source>
        <dbReference type="ARBA" id="ARBA00022801"/>
    </source>
</evidence>
<keyword evidence="1" id="KW-0808">Transferase</keyword>
<dbReference type="EMBL" id="CYYV01000004">
    <property type="protein sequence ID" value="CUN92030.1"/>
    <property type="molecule type" value="Genomic_DNA"/>
</dbReference>
<dbReference type="InterPro" id="IPR000182">
    <property type="entry name" value="GNAT_dom"/>
</dbReference>
<name>A0A174AWW2_9FIRM</name>
<dbReference type="CDD" id="cd04301">
    <property type="entry name" value="NAT_SF"/>
    <property type="match status" value="1"/>
</dbReference>
<evidence type="ECO:0000313" key="5">
    <source>
        <dbReference type="EMBL" id="CUN92030.1"/>
    </source>
</evidence>
<dbReference type="InterPro" id="IPR051635">
    <property type="entry name" value="SNAT-like"/>
</dbReference>
<keyword evidence="2" id="KW-0378">Hydrolase</keyword>
<dbReference type="GO" id="GO:0047429">
    <property type="term" value="F:nucleoside triphosphate diphosphatase activity"/>
    <property type="evidence" value="ECO:0007669"/>
    <property type="project" value="InterPro"/>
</dbReference>
<dbReference type="RefSeq" id="WP_082424873.1">
    <property type="nucleotide sequence ID" value="NZ_CYYV01000004.1"/>
</dbReference>
<dbReference type="PANTHER" id="PTHR10908">
    <property type="entry name" value="SEROTONIN N-ACETYLTRANSFERASE"/>
    <property type="match status" value="1"/>
</dbReference>
<dbReference type="SUPFAM" id="SSF52972">
    <property type="entry name" value="ITPase-like"/>
    <property type="match status" value="1"/>
</dbReference>
<dbReference type="InterPro" id="IPR002637">
    <property type="entry name" value="RdgB/HAM1"/>
</dbReference>
<dbReference type="PROSITE" id="PS51186">
    <property type="entry name" value="GNAT"/>
    <property type="match status" value="1"/>
</dbReference>
<feature type="domain" description="N-acetyltransferase" evidence="4">
    <location>
        <begin position="211"/>
        <end position="373"/>
    </location>
</feature>
<protein>
    <submittedName>
        <fullName evidence="5">Putative deoxyribonucleotide triphosphate pyrophosphatase</fullName>
    </submittedName>
</protein>
<evidence type="ECO:0000256" key="3">
    <source>
        <dbReference type="ARBA" id="ARBA00023315"/>
    </source>
</evidence>
<evidence type="ECO:0000256" key="1">
    <source>
        <dbReference type="ARBA" id="ARBA00022679"/>
    </source>
</evidence>
<reference evidence="5 6" key="1">
    <citation type="submission" date="2015-09" db="EMBL/GenBank/DDBJ databases">
        <authorList>
            <consortium name="Pathogen Informatics"/>
        </authorList>
    </citation>
    <scope>NUCLEOTIDE SEQUENCE [LARGE SCALE GENOMIC DNA]</scope>
    <source>
        <strain evidence="5 6">2789STDY5608849</strain>
    </source>
</reference>
<evidence type="ECO:0000259" key="4">
    <source>
        <dbReference type="PROSITE" id="PS51186"/>
    </source>
</evidence>
<dbReference type="PANTHER" id="PTHR10908:SF0">
    <property type="entry name" value="SEROTONIN N-ACETYLTRANSFERASE"/>
    <property type="match status" value="1"/>
</dbReference>
<dbReference type="InterPro" id="IPR016181">
    <property type="entry name" value="Acyl_CoA_acyltransferase"/>
</dbReference>
<dbReference type="Gene3D" id="3.40.630.30">
    <property type="match status" value="1"/>
</dbReference>
<dbReference type="Pfam" id="PF01725">
    <property type="entry name" value="Ham1p_like"/>
    <property type="match status" value="1"/>
</dbReference>
<evidence type="ECO:0000313" key="6">
    <source>
        <dbReference type="Proteomes" id="UP000095706"/>
    </source>
</evidence>
<organism evidence="5 6">
    <name type="scientific">Fusicatenibacter saccharivorans</name>
    <dbReference type="NCBI Taxonomy" id="1150298"/>
    <lineage>
        <taxon>Bacteria</taxon>
        <taxon>Bacillati</taxon>
        <taxon>Bacillota</taxon>
        <taxon>Clostridia</taxon>
        <taxon>Lachnospirales</taxon>
        <taxon>Lachnospiraceae</taxon>
        <taxon>Fusicatenibacter</taxon>
    </lineage>
</organism>
<dbReference type="InterPro" id="IPR029001">
    <property type="entry name" value="ITPase-like_fam"/>
</dbReference>
<dbReference type="Proteomes" id="UP000095706">
    <property type="component" value="Unassembled WGS sequence"/>
</dbReference>
<dbReference type="GO" id="GO:0008080">
    <property type="term" value="F:N-acetyltransferase activity"/>
    <property type="evidence" value="ECO:0007669"/>
    <property type="project" value="UniProtKB-ARBA"/>
</dbReference>
<dbReference type="GO" id="GO:0009143">
    <property type="term" value="P:nucleoside triphosphate catabolic process"/>
    <property type="evidence" value="ECO:0007669"/>
    <property type="project" value="InterPro"/>
</dbReference>
<dbReference type="Gene3D" id="3.90.950.10">
    <property type="match status" value="1"/>
</dbReference>
<sequence length="374" mass="42524">MKLLYGTGNPAKLDAMRHRLAGLGIELIGLKDLGGVKQPEIIEDGKTPLENARKKAEAYFNALHMPVFSCDSGLYFDNVAEDDQPGVHVRTVNGKYLSDEEMTAHYAALAEKYGGLTGRYKNAVSLILDADHRYDAMDPSMESVPFRMVSTPHPMSKKGFPLDRLSIDLRTGKYYYDLNEQEAALDQLAVEDGFLQFFERAMEEYHKMERYELRTIRQDEMEQGVAIELACFPPNEACSEKSMRERVQYAPELFLAAVDKETGKIAGTLNGLATNETKFRDAFFDEISLYDPKGENVMLLGLSVLPEYRGQGIARALMEEYSRREQKNGRKQLILTCLQDKVEMYKKMNFRDEGISASTWGGEEWHDMTRKLND</sequence>
<dbReference type="SUPFAM" id="SSF55729">
    <property type="entry name" value="Acyl-CoA N-acyltransferases (Nat)"/>
    <property type="match status" value="1"/>
</dbReference>